<dbReference type="AlphaFoldDB" id="M3YMU5"/>
<accession>M3YMU5</accession>
<reference evidence="1" key="1">
    <citation type="submission" date="2024-06" db="UniProtKB">
        <authorList>
            <consortium name="Ensembl"/>
        </authorList>
    </citation>
    <scope>IDENTIFICATION</scope>
</reference>
<protein>
    <submittedName>
        <fullName evidence="1">Uncharacterized protein</fullName>
    </submittedName>
</protein>
<sequence>MLSRSVPCRLRGPCVKSSSCSDLLGAPRTPCCGVCCGSWPRLIHSVWELGFEHWSLGHHGCPRRSPSRTWCRPQPALSHFPSRCPSSKTVWGRHS</sequence>
<evidence type="ECO:0000313" key="1">
    <source>
        <dbReference type="Ensembl" id="ENSMPUP00000012652.1"/>
    </source>
</evidence>
<dbReference type="EMBL" id="AEYP01012665">
    <property type="status" value="NOT_ANNOTATED_CDS"/>
    <property type="molecule type" value="Genomic_DNA"/>
</dbReference>
<name>M3YMU5_MUSPF</name>
<dbReference type="Ensembl" id="ENSMPUT00000012856.1">
    <property type="protein sequence ID" value="ENSMPUP00000012652.1"/>
    <property type="gene ID" value="ENSMPUG00000012747.1"/>
</dbReference>
<proteinExistence type="predicted"/>
<dbReference type="HOGENOM" id="CLU_2372224_0_0_1"/>
<organism evidence="1">
    <name type="scientific">Mustela putorius furo</name>
    <name type="common">European domestic ferret</name>
    <name type="synonym">Mustela furo</name>
    <dbReference type="NCBI Taxonomy" id="9669"/>
    <lineage>
        <taxon>Eukaryota</taxon>
        <taxon>Metazoa</taxon>
        <taxon>Chordata</taxon>
        <taxon>Craniata</taxon>
        <taxon>Vertebrata</taxon>
        <taxon>Euteleostomi</taxon>
        <taxon>Mammalia</taxon>
        <taxon>Eutheria</taxon>
        <taxon>Laurasiatheria</taxon>
        <taxon>Carnivora</taxon>
        <taxon>Caniformia</taxon>
        <taxon>Musteloidea</taxon>
        <taxon>Mustelidae</taxon>
        <taxon>Mustelinae</taxon>
        <taxon>Mustela</taxon>
    </lineage>
</organism>
<dbReference type="InParanoid" id="M3YMU5"/>